<evidence type="ECO:0000256" key="2">
    <source>
        <dbReference type="SAM" id="Phobius"/>
    </source>
</evidence>
<reference evidence="4" key="2">
    <citation type="submission" date="2008-08" db="EMBL/GenBank/DDBJ databases">
        <authorList>
            <consortium name="Diatom Consortium"/>
            <person name="Grigoriev I."/>
            <person name="Grimwood J."/>
            <person name="Kuo A."/>
            <person name="Otillar R.P."/>
            <person name="Salamov A."/>
            <person name="Detter J.C."/>
            <person name="Lindquist E."/>
            <person name="Shapiro H."/>
            <person name="Lucas S."/>
            <person name="Glavina del Rio T."/>
            <person name="Pitluck S."/>
            <person name="Rokhsar D."/>
            <person name="Bowler C."/>
        </authorList>
    </citation>
    <scope>GENOME REANNOTATION</scope>
    <source>
        <strain evidence="4">CCAP 1055/1</strain>
    </source>
</reference>
<dbReference type="Proteomes" id="UP000000759">
    <property type="component" value="Chromosome 17"/>
</dbReference>
<dbReference type="InParanoid" id="B7G779"/>
<feature type="transmembrane region" description="Helical" evidence="2">
    <location>
        <begin position="42"/>
        <end position="62"/>
    </location>
</feature>
<keyword evidence="2" id="KW-0472">Membrane</keyword>
<keyword evidence="2" id="KW-0812">Transmembrane</keyword>
<dbReference type="AlphaFoldDB" id="B7G779"/>
<dbReference type="eggNOG" id="ENOG502RWFQ">
    <property type="taxonomic scope" value="Eukaryota"/>
</dbReference>
<evidence type="ECO:0000313" key="3">
    <source>
        <dbReference type="EMBL" id="EEC45595.1"/>
    </source>
</evidence>
<accession>B7G779</accession>
<dbReference type="SUPFAM" id="SSF52266">
    <property type="entry name" value="SGNH hydrolase"/>
    <property type="match status" value="1"/>
</dbReference>
<dbReference type="EMBL" id="CM000619">
    <property type="protein sequence ID" value="EEC45595.1"/>
    <property type="molecule type" value="Genomic_DNA"/>
</dbReference>
<protein>
    <submittedName>
        <fullName evidence="3">Uncharacterized protein</fullName>
    </submittedName>
</protein>
<gene>
    <name evidence="3" type="ORF">PHATRDRAFT_48463</name>
</gene>
<feature type="region of interest" description="Disordered" evidence="1">
    <location>
        <begin position="1"/>
        <end position="36"/>
    </location>
</feature>
<dbReference type="RefSeq" id="XP_002182859.1">
    <property type="nucleotide sequence ID" value="XM_002182823.1"/>
</dbReference>
<dbReference type="PaxDb" id="2850-Phatr48463"/>
<dbReference type="KEGG" id="pti:PHATRDRAFT_48463"/>
<organism evidence="3 4">
    <name type="scientific">Phaeodactylum tricornutum (strain CCAP 1055/1)</name>
    <dbReference type="NCBI Taxonomy" id="556484"/>
    <lineage>
        <taxon>Eukaryota</taxon>
        <taxon>Sar</taxon>
        <taxon>Stramenopiles</taxon>
        <taxon>Ochrophyta</taxon>
        <taxon>Bacillariophyta</taxon>
        <taxon>Bacillariophyceae</taxon>
        <taxon>Bacillariophycidae</taxon>
        <taxon>Naviculales</taxon>
        <taxon>Phaeodactylaceae</taxon>
        <taxon>Phaeodactylum</taxon>
    </lineage>
</organism>
<evidence type="ECO:0000256" key="1">
    <source>
        <dbReference type="SAM" id="MobiDB-lite"/>
    </source>
</evidence>
<keyword evidence="4" id="KW-1185">Reference proteome</keyword>
<name>B7G779_PHATC</name>
<dbReference type="GeneID" id="7203693"/>
<dbReference type="HOGENOM" id="CLU_417087_0_0_1"/>
<keyword evidence="2" id="KW-1133">Transmembrane helix</keyword>
<dbReference type="OrthoDB" id="43541at2759"/>
<evidence type="ECO:0000313" key="4">
    <source>
        <dbReference type="Proteomes" id="UP000000759"/>
    </source>
</evidence>
<reference evidence="3 4" key="1">
    <citation type="journal article" date="2008" name="Nature">
        <title>The Phaeodactylum genome reveals the evolutionary history of diatom genomes.</title>
        <authorList>
            <person name="Bowler C."/>
            <person name="Allen A.E."/>
            <person name="Badger J.H."/>
            <person name="Grimwood J."/>
            <person name="Jabbari K."/>
            <person name="Kuo A."/>
            <person name="Maheswari U."/>
            <person name="Martens C."/>
            <person name="Maumus F."/>
            <person name="Otillar R.P."/>
            <person name="Rayko E."/>
            <person name="Salamov A."/>
            <person name="Vandepoele K."/>
            <person name="Beszteri B."/>
            <person name="Gruber A."/>
            <person name="Heijde M."/>
            <person name="Katinka M."/>
            <person name="Mock T."/>
            <person name="Valentin K."/>
            <person name="Verret F."/>
            <person name="Berges J.A."/>
            <person name="Brownlee C."/>
            <person name="Cadoret J.P."/>
            <person name="Chiovitti A."/>
            <person name="Choi C.J."/>
            <person name="Coesel S."/>
            <person name="De Martino A."/>
            <person name="Detter J.C."/>
            <person name="Durkin C."/>
            <person name="Falciatore A."/>
            <person name="Fournet J."/>
            <person name="Haruta M."/>
            <person name="Huysman M.J."/>
            <person name="Jenkins B.D."/>
            <person name="Jiroutova K."/>
            <person name="Jorgensen R.E."/>
            <person name="Joubert Y."/>
            <person name="Kaplan A."/>
            <person name="Kroger N."/>
            <person name="Kroth P.G."/>
            <person name="La Roche J."/>
            <person name="Lindquist E."/>
            <person name="Lommer M."/>
            <person name="Martin-Jezequel V."/>
            <person name="Lopez P.J."/>
            <person name="Lucas S."/>
            <person name="Mangogna M."/>
            <person name="McGinnis K."/>
            <person name="Medlin L.K."/>
            <person name="Montsant A."/>
            <person name="Oudot-Le Secq M.P."/>
            <person name="Napoli C."/>
            <person name="Obornik M."/>
            <person name="Parker M.S."/>
            <person name="Petit J.L."/>
            <person name="Porcel B.M."/>
            <person name="Poulsen N."/>
            <person name="Robison M."/>
            <person name="Rychlewski L."/>
            <person name="Rynearson T.A."/>
            <person name="Schmutz J."/>
            <person name="Shapiro H."/>
            <person name="Siaut M."/>
            <person name="Stanley M."/>
            <person name="Sussman M.R."/>
            <person name="Taylor A.R."/>
            <person name="Vardi A."/>
            <person name="von Dassow P."/>
            <person name="Vyverman W."/>
            <person name="Willis A."/>
            <person name="Wyrwicz L.S."/>
            <person name="Rokhsar D.S."/>
            <person name="Weissenbach J."/>
            <person name="Armbrust E.V."/>
            <person name="Green B.R."/>
            <person name="Van de Peer Y."/>
            <person name="Grigoriev I.V."/>
        </authorList>
    </citation>
    <scope>NUCLEOTIDE SEQUENCE [LARGE SCALE GENOMIC DNA]</scope>
    <source>
        <strain evidence="3 4">CCAP 1055/1</strain>
    </source>
</reference>
<sequence>MVSAPEDALRRRSIAVPPGSASPSQQEVRKKRKRKRPNEAEPPFYVLFLQVGTTLLILVWALHGSYRWVVPAALAPDLGEDSYDDDVAMPVEIHEQDRNVGPLRLKMTDLLTNAYPEPHDEQPTIPALPTWNLTAESDFDAYALAERFHTNSTVNTLFWQTAAGLRRQFAKLYGGENSARALLTRGLSIFGASLITDVSISSLPSDLRWTACRIQSARIEKRPFRFAFGGYSVTVGRGNLFRQSFPLVMEKLLHTSFLTLDVDLQVNNAAIGGCPAFPYGWCMKNFWGEEPDVVSWDFAMNEAGGDPRGMEAYLRHLWQLPRQPKVIVKDTFMATDRRLLLQTYVQQHNILHDPVVVHTEPAVRPFLDRPEHSRPEGFLSWREFGSPLGAPGQALHHPAVKEHELIAWLLTMHFLSALQVVAASDEVSNLLQCPTPNPNYLVPPPQTLMANNSTDVWNTLMYGRPSHTGFWLMNQVQCRTTFEPIVDGDLSSIIVSGSEGESLDVMLPKSKMYYNRGWVLDLSDGEKQAKRKLNIFGGLGFLDSKKAYYGLKSSGTLRFLLPYEISGSSNNTLISQQKVGDRAKDWFQSVTICQVNERREGGACNAEQDLHLTLGGLNITNASMIDAARTLYLGKKLCVYLPVPETALLTSRKVLTANETPDLVFVDNVDEERENRVGLALEVSIINNHIIRREQACSVSHVVWEQHWAASPLSESLRAASSIDF</sequence>
<proteinExistence type="predicted"/>